<proteinExistence type="inferred from homology"/>
<evidence type="ECO:0000256" key="6">
    <source>
        <dbReference type="ARBA" id="ARBA00022660"/>
    </source>
</evidence>
<keyword evidence="8" id="KW-0999">Mitochondrion inner membrane</keyword>
<dbReference type="PANTHER" id="PTHR13327:SF0">
    <property type="entry name" value="NADH DEHYDROGENASE [UBIQUINONE] 1 BETA SUBCOMPLEX SUBUNIT 11, MITOCHONDRIAL"/>
    <property type="match status" value="1"/>
</dbReference>
<evidence type="ECO:0000313" key="18">
    <source>
        <dbReference type="EMBL" id="KAK0171084.1"/>
    </source>
</evidence>
<feature type="transmembrane region" description="Helical" evidence="17">
    <location>
        <begin position="91"/>
        <end position="114"/>
    </location>
</feature>
<evidence type="ECO:0000256" key="12">
    <source>
        <dbReference type="ARBA" id="ARBA00023128"/>
    </source>
</evidence>
<comment type="subcellular location">
    <subcellularLocation>
        <location evidence="2">Mitochondrion inner membrane</location>
        <topology evidence="2">Single-pass membrane protein</topology>
    </subcellularLocation>
</comment>
<organism evidence="18 19">
    <name type="scientific">Microctonus aethiopoides</name>
    <dbReference type="NCBI Taxonomy" id="144406"/>
    <lineage>
        <taxon>Eukaryota</taxon>
        <taxon>Metazoa</taxon>
        <taxon>Ecdysozoa</taxon>
        <taxon>Arthropoda</taxon>
        <taxon>Hexapoda</taxon>
        <taxon>Insecta</taxon>
        <taxon>Pterygota</taxon>
        <taxon>Neoptera</taxon>
        <taxon>Endopterygota</taxon>
        <taxon>Hymenoptera</taxon>
        <taxon>Apocrita</taxon>
        <taxon>Ichneumonoidea</taxon>
        <taxon>Braconidae</taxon>
        <taxon>Euphorinae</taxon>
        <taxon>Microctonus</taxon>
    </lineage>
</organism>
<evidence type="ECO:0000313" key="19">
    <source>
        <dbReference type="Proteomes" id="UP001168990"/>
    </source>
</evidence>
<evidence type="ECO:0000256" key="5">
    <source>
        <dbReference type="ARBA" id="ARBA00022448"/>
    </source>
</evidence>
<evidence type="ECO:0000256" key="16">
    <source>
        <dbReference type="ARBA" id="ARBA00046528"/>
    </source>
</evidence>
<keyword evidence="7 17" id="KW-0812">Transmembrane</keyword>
<sequence>MANFIRFGWIRGVNNNLIKSISTKSPKLPVPFSIARCVNTSAKPPQANTGTTTPTIVNPITTDTQAITETDKSENWISYGMNEENKWWDRFSMHSTIFMGWSVCIIFGSTLFAYMPDLRDREWTTREAYLQLRYREENGLPLVDPNLIDPAKITLPTDEELGDTEIII</sequence>
<comment type="caution">
    <text evidence="18">The sequence shown here is derived from an EMBL/GenBank/DDBJ whole genome shotgun (WGS) entry which is preliminary data.</text>
</comment>
<keyword evidence="11 17" id="KW-1133">Transmembrane helix</keyword>
<keyword evidence="10" id="KW-0249">Electron transport</keyword>
<gene>
    <name evidence="18" type="ORF">PV328_008846</name>
</gene>
<evidence type="ECO:0000256" key="11">
    <source>
        <dbReference type="ARBA" id="ARBA00022989"/>
    </source>
</evidence>
<comment type="similarity">
    <text evidence="3">Belongs to the complex I NDUFB11 subunit family.</text>
</comment>
<evidence type="ECO:0000256" key="13">
    <source>
        <dbReference type="ARBA" id="ARBA00023136"/>
    </source>
</evidence>
<keyword evidence="9" id="KW-0809">Transit peptide</keyword>
<evidence type="ECO:0000256" key="15">
    <source>
        <dbReference type="ARBA" id="ARBA00031387"/>
    </source>
</evidence>
<protein>
    <recommendedName>
        <fullName evidence="4">NADH dehydrogenase [ubiquinone] 1 beta subcomplex subunit 11, mitochondrial</fullName>
    </recommendedName>
    <alternativeName>
        <fullName evidence="15">Complex I-ESSS</fullName>
    </alternativeName>
    <alternativeName>
        <fullName evidence="14">NADH-ubiquinone oxidoreductase ESSS subunit</fullName>
    </alternativeName>
</protein>
<dbReference type="AlphaFoldDB" id="A0AA39KRI1"/>
<evidence type="ECO:0000256" key="17">
    <source>
        <dbReference type="SAM" id="Phobius"/>
    </source>
</evidence>
<dbReference type="Pfam" id="PF10183">
    <property type="entry name" value="ESSS"/>
    <property type="match status" value="1"/>
</dbReference>
<evidence type="ECO:0000256" key="14">
    <source>
        <dbReference type="ARBA" id="ARBA00030753"/>
    </source>
</evidence>
<keyword evidence="13 17" id="KW-0472">Membrane</keyword>
<dbReference type="PANTHER" id="PTHR13327">
    <property type="entry name" value="NADH-UBIQUINONE OXIDOREDUCTASE ESSS SUBUNIT, MITOCHONDRIAL PRECURSOR"/>
    <property type="match status" value="1"/>
</dbReference>
<keyword evidence="19" id="KW-1185">Reference proteome</keyword>
<keyword evidence="5" id="KW-0813">Transport</keyword>
<evidence type="ECO:0000256" key="10">
    <source>
        <dbReference type="ARBA" id="ARBA00022982"/>
    </source>
</evidence>
<evidence type="ECO:0000256" key="4">
    <source>
        <dbReference type="ARBA" id="ARBA00018632"/>
    </source>
</evidence>
<accession>A0AA39KRI1</accession>
<evidence type="ECO:0000256" key="3">
    <source>
        <dbReference type="ARBA" id="ARBA00008915"/>
    </source>
</evidence>
<evidence type="ECO:0000256" key="9">
    <source>
        <dbReference type="ARBA" id="ARBA00022946"/>
    </source>
</evidence>
<dbReference type="GO" id="GO:0005743">
    <property type="term" value="C:mitochondrial inner membrane"/>
    <property type="evidence" value="ECO:0007669"/>
    <property type="project" value="UniProtKB-SubCell"/>
</dbReference>
<reference evidence="18" key="1">
    <citation type="journal article" date="2023" name="bioRxiv">
        <title>Scaffold-level genome assemblies of two parasitoid biocontrol wasps reveal the parthenogenesis mechanism and an associated novel virus.</title>
        <authorList>
            <person name="Inwood S."/>
            <person name="Skelly J."/>
            <person name="Guhlin J."/>
            <person name="Harrop T."/>
            <person name="Goldson S."/>
            <person name="Dearden P."/>
        </authorList>
    </citation>
    <scope>NUCLEOTIDE SEQUENCE</scope>
    <source>
        <strain evidence="18">Irish</strain>
        <tissue evidence="18">Whole body</tissue>
    </source>
</reference>
<dbReference type="Proteomes" id="UP001168990">
    <property type="component" value="Unassembled WGS sequence"/>
</dbReference>
<evidence type="ECO:0000256" key="1">
    <source>
        <dbReference type="ARBA" id="ARBA00003195"/>
    </source>
</evidence>
<name>A0AA39KRI1_9HYME</name>
<dbReference type="InterPro" id="IPR019329">
    <property type="entry name" value="NADH_UbQ_OxRdtase_ESSS_su"/>
</dbReference>
<evidence type="ECO:0000256" key="7">
    <source>
        <dbReference type="ARBA" id="ARBA00022692"/>
    </source>
</evidence>
<keyword evidence="6" id="KW-0679">Respiratory chain</keyword>
<comment type="function">
    <text evidence="1">Accessory subunit of the mitochondrial membrane respiratory chain NADH dehydrogenase (Complex I), that is believed not to be involved in catalysis. Complex I functions in the transfer of electrons from NADH to the respiratory chain. The immediate electron acceptor for the enzyme is believed to be ubiquinone.</text>
</comment>
<evidence type="ECO:0000256" key="8">
    <source>
        <dbReference type="ARBA" id="ARBA00022792"/>
    </source>
</evidence>
<comment type="subunit">
    <text evidence="16">Complex I is composed of 45 different subunits. Interacts with BCAP31.</text>
</comment>
<dbReference type="EMBL" id="JAQQBS010000003">
    <property type="protein sequence ID" value="KAK0171084.1"/>
    <property type="molecule type" value="Genomic_DNA"/>
</dbReference>
<evidence type="ECO:0000256" key="2">
    <source>
        <dbReference type="ARBA" id="ARBA00004434"/>
    </source>
</evidence>
<reference evidence="18" key="2">
    <citation type="submission" date="2023-03" db="EMBL/GenBank/DDBJ databases">
        <authorList>
            <person name="Inwood S.N."/>
            <person name="Skelly J.G."/>
            <person name="Guhlin J."/>
            <person name="Harrop T.W.R."/>
            <person name="Goldson S.G."/>
            <person name="Dearden P.K."/>
        </authorList>
    </citation>
    <scope>NUCLEOTIDE SEQUENCE</scope>
    <source>
        <strain evidence="18">Irish</strain>
        <tissue evidence="18">Whole body</tissue>
    </source>
</reference>
<keyword evidence="12" id="KW-0496">Mitochondrion</keyword>